<dbReference type="RefSeq" id="WP_167192417.1">
    <property type="nucleotide sequence ID" value="NZ_JAAONZ010000032.1"/>
</dbReference>
<keyword evidence="6" id="KW-1185">Reference proteome</keyword>
<keyword evidence="4" id="KW-0732">Signal</keyword>
<feature type="chain" id="PRO_5038955958" evidence="4">
    <location>
        <begin position="20"/>
        <end position="255"/>
    </location>
</feature>
<feature type="repeat" description="TPR" evidence="3">
    <location>
        <begin position="38"/>
        <end position="71"/>
    </location>
</feature>
<evidence type="ECO:0000313" key="6">
    <source>
        <dbReference type="Proteomes" id="UP000787472"/>
    </source>
</evidence>
<feature type="repeat" description="TPR" evidence="3">
    <location>
        <begin position="72"/>
        <end position="105"/>
    </location>
</feature>
<dbReference type="SUPFAM" id="SSF48452">
    <property type="entry name" value="TPR-like"/>
    <property type="match status" value="1"/>
</dbReference>
<dbReference type="InterPro" id="IPR013105">
    <property type="entry name" value="TPR_2"/>
</dbReference>
<sequence length="255" mass="29111">MSWLKIGSRIVLFLTVFLAGCVTTTDNPQQPLNLNKAERTHVQAGLGYLRQGDKESARRHFHKALKLNKNSAGANEGLANLYRMEGQDELADSYFRKAISLEPDFSQARNNYGSFLFSQKRYSDAEKHLEKASQDYSYDNRYTALLNLGRTQLQLGKTEAAESSFKQVIGINNRIAGPYLELADIYFAEKNYSQAQQYLNQFGKLSRQSPRSLWLGIRIERIFGNKNKEASYVLALKNLHPYSAEYLEYKKTVSP</sequence>
<protein>
    <submittedName>
        <fullName evidence="5">Type IV pilus biogenesis/stability protein PilW</fullName>
    </submittedName>
</protein>
<feature type="signal peptide" evidence="4">
    <location>
        <begin position="1"/>
        <end position="19"/>
    </location>
</feature>
<evidence type="ECO:0000256" key="1">
    <source>
        <dbReference type="ARBA" id="ARBA00022737"/>
    </source>
</evidence>
<dbReference type="InterPro" id="IPR050498">
    <property type="entry name" value="Ycf3"/>
</dbReference>
<dbReference type="Pfam" id="PF13424">
    <property type="entry name" value="TPR_12"/>
    <property type="match status" value="1"/>
</dbReference>
<dbReference type="InterPro" id="IPR013360">
    <property type="entry name" value="Pilus_4_PilW"/>
</dbReference>
<keyword evidence="1" id="KW-0677">Repeat</keyword>
<dbReference type="Pfam" id="PF13181">
    <property type="entry name" value="TPR_8"/>
    <property type="match status" value="2"/>
</dbReference>
<dbReference type="PROSITE" id="PS51257">
    <property type="entry name" value="PROKAR_LIPOPROTEIN"/>
    <property type="match status" value="1"/>
</dbReference>
<name>A0A9E5MQ83_9GAMM</name>
<dbReference type="InterPro" id="IPR011990">
    <property type="entry name" value="TPR-like_helical_dom_sf"/>
</dbReference>
<proteinExistence type="predicted"/>
<dbReference type="PANTHER" id="PTHR44858:SF1">
    <property type="entry name" value="UDP-N-ACETYLGLUCOSAMINE--PEPTIDE N-ACETYLGLUCOSAMINYLTRANSFERASE SPINDLY-RELATED"/>
    <property type="match status" value="1"/>
</dbReference>
<evidence type="ECO:0000256" key="4">
    <source>
        <dbReference type="SAM" id="SignalP"/>
    </source>
</evidence>
<comment type="caution">
    <text evidence="5">The sequence shown here is derived from an EMBL/GenBank/DDBJ whole genome shotgun (WGS) entry which is preliminary data.</text>
</comment>
<gene>
    <name evidence="5" type="primary">pilW</name>
    <name evidence="5" type="ORF">G8770_23100</name>
</gene>
<dbReference type="InterPro" id="IPR019734">
    <property type="entry name" value="TPR_rpt"/>
</dbReference>
<dbReference type="PANTHER" id="PTHR44858">
    <property type="entry name" value="TETRATRICOPEPTIDE REPEAT PROTEIN 6"/>
    <property type="match status" value="1"/>
</dbReference>
<dbReference type="EMBL" id="JAAONZ010000032">
    <property type="protein sequence ID" value="NHO68451.1"/>
    <property type="molecule type" value="Genomic_DNA"/>
</dbReference>
<reference evidence="5" key="1">
    <citation type="submission" date="2020-03" db="EMBL/GenBank/DDBJ databases">
        <authorList>
            <person name="Guo F."/>
        </authorList>
    </citation>
    <scope>NUCLEOTIDE SEQUENCE</scope>
    <source>
        <strain evidence="5">JCM 30134</strain>
    </source>
</reference>
<dbReference type="PROSITE" id="PS50005">
    <property type="entry name" value="TPR"/>
    <property type="match status" value="2"/>
</dbReference>
<dbReference type="Proteomes" id="UP000787472">
    <property type="component" value="Unassembled WGS sequence"/>
</dbReference>
<dbReference type="Gene3D" id="1.25.40.10">
    <property type="entry name" value="Tetratricopeptide repeat domain"/>
    <property type="match status" value="1"/>
</dbReference>
<keyword evidence="2 3" id="KW-0802">TPR repeat</keyword>
<organism evidence="5 6">
    <name type="scientific">Pseudomaricurvus hydrocarbonicus</name>
    <dbReference type="NCBI Taxonomy" id="1470433"/>
    <lineage>
        <taxon>Bacteria</taxon>
        <taxon>Pseudomonadati</taxon>
        <taxon>Pseudomonadota</taxon>
        <taxon>Gammaproteobacteria</taxon>
        <taxon>Cellvibrionales</taxon>
        <taxon>Cellvibrionaceae</taxon>
        <taxon>Pseudomaricurvus</taxon>
    </lineage>
</organism>
<dbReference type="NCBIfam" id="TIGR02521">
    <property type="entry name" value="type_IV_pilW"/>
    <property type="match status" value="1"/>
</dbReference>
<evidence type="ECO:0000313" key="5">
    <source>
        <dbReference type="EMBL" id="NHO68451.1"/>
    </source>
</evidence>
<dbReference type="Pfam" id="PF07719">
    <property type="entry name" value="TPR_2"/>
    <property type="match status" value="1"/>
</dbReference>
<dbReference type="SMART" id="SM00028">
    <property type="entry name" value="TPR"/>
    <property type="match status" value="5"/>
</dbReference>
<accession>A0A9E5MQ83</accession>
<evidence type="ECO:0000256" key="2">
    <source>
        <dbReference type="ARBA" id="ARBA00022803"/>
    </source>
</evidence>
<evidence type="ECO:0000256" key="3">
    <source>
        <dbReference type="PROSITE-ProRule" id="PRU00339"/>
    </source>
</evidence>
<dbReference type="AlphaFoldDB" id="A0A9E5MQ83"/>